<gene>
    <name evidence="1" type="ORF">PRZ48_002517</name>
</gene>
<accession>A0ABR0F7H7</accession>
<sequence>MLKSIVLFAAGALAALYNNDQVCDGPYVLCAAAPCTYLPGNSSYASCSCVGPYTGLNLGTSNDTCKSRTESLISTFSLRNPYAPPSQYDSSSGSSGGWSGNGWGGHGSVWSKGSGGQGGYGGHGGNGGSGSNVPPVYAIPCTGSNAAPWTDCNGAPCTVGKNGDVTCICPVQPASDNFYYGKECPKDDAGLTALCKQLKSTADAPSSATRETLPGIIEGITLGPFYGNQNQISSCV</sequence>
<reference evidence="1 2" key="1">
    <citation type="journal article" date="2023" name="G3 (Bethesda)">
        <title>A chromosome-level genome assembly of Zasmidium syzygii isolated from banana leaves.</title>
        <authorList>
            <person name="van Westerhoven A.C."/>
            <person name="Mehrabi R."/>
            <person name="Talebi R."/>
            <person name="Steentjes M.B.F."/>
            <person name="Corcolon B."/>
            <person name="Chong P.A."/>
            <person name="Kema G.H.J."/>
            <person name="Seidl M.F."/>
        </authorList>
    </citation>
    <scope>NUCLEOTIDE SEQUENCE [LARGE SCALE GENOMIC DNA]</scope>
    <source>
        <strain evidence="1 2">P124</strain>
    </source>
</reference>
<protein>
    <submittedName>
        <fullName evidence="1">Uncharacterized protein</fullName>
    </submittedName>
</protein>
<proteinExistence type="predicted"/>
<evidence type="ECO:0000313" key="1">
    <source>
        <dbReference type="EMBL" id="KAK4508778.1"/>
    </source>
</evidence>
<dbReference type="Proteomes" id="UP001305779">
    <property type="component" value="Unassembled WGS sequence"/>
</dbReference>
<evidence type="ECO:0000313" key="2">
    <source>
        <dbReference type="Proteomes" id="UP001305779"/>
    </source>
</evidence>
<keyword evidence="2" id="KW-1185">Reference proteome</keyword>
<comment type="caution">
    <text evidence="1">The sequence shown here is derived from an EMBL/GenBank/DDBJ whole genome shotgun (WGS) entry which is preliminary data.</text>
</comment>
<organism evidence="1 2">
    <name type="scientific">Zasmidium cellare</name>
    <name type="common">Wine cellar mold</name>
    <name type="synonym">Racodium cellare</name>
    <dbReference type="NCBI Taxonomy" id="395010"/>
    <lineage>
        <taxon>Eukaryota</taxon>
        <taxon>Fungi</taxon>
        <taxon>Dikarya</taxon>
        <taxon>Ascomycota</taxon>
        <taxon>Pezizomycotina</taxon>
        <taxon>Dothideomycetes</taxon>
        <taxon>Dothideomycetidae</taxon>
        <taxon>Mycosphaerellales</taxon>
        <taxon>Mycosphaerellaceae</taxon>
        <taxon>Zasmidium</taxon>
    </lineage>
</organism>
<dbReference type="EMBL" id="JAXOVC010000001">
    <property type="protein sequence ID" value="KAK4508778.1"/>
    <property type="molecule type" value="Genomic_DNA"/>
</dbReference>
<name>A0ABR0F7H7_ZASCE</name>